<dbReference type="CDD" id="cd07067">
    <property type="entry name" value="HP_PGM_like"/>
    <property type="match status" value="1"/>
</dbReference>
<dbReference type="InterPro" id="IPR029033">
    <property type="entry name" value="His_PPase_superfam"/>
</dbReference>
<dbReference type="Gene3D" id="3.40.50.1240">
    <property type="entry name" value="Phosphoglycerate mutase-like"/>
    <property type="match status" value="1"/>
</dbReference>
<dbReference type="RefSeq" id="WP_089316450.1">
    <property type="nucleotide sequence ID" value="NZ_FZNP01000022.1"/>
</dbReference>
<dbReference type="AlphaFoldDB" id="A0A239FY19"/>
<evidence type="ECO:0000313" key="3">
    <source>
        <dbReference type="Proteomes" id="UP000198420"/>
    </source>
</evidence>
<dbReference type="OrthoDB" id="9783269at2"/>
<proteinExistence type="predicted"/>
<accession>A0A239FY19</accession>
<dbReference type="Proteomes" id="UP000198420">
    <property type="component" value="Unassembled WGS sequence"/>
</dbReference>
<feature type="region of interest" description="Disordered" evidence="1">
    <location>
        <begin position="1"/>
        <end position="57"/>
    </location>
</feature>
<reference evidence="3" key="1">
    <citation type="submission" date="2017-06" db="EMBL/GenBank/DDBJ databases">
        <authorList>
            <person name="Varghese N."/>
            <person name="Submissions S."/>
        </authorList>
    </citation>
    <scope>NUCLEOTIDE SEQUENCE [LARGE SCALE GENOMIC DNA]</scope>
    <source>
        <strain evidence="3">DSM 44485</strain>
    </source>
</reference>
<sequence>MDERDEPTEYRQTPYKAPDGATEVLLIRHGASAPARPDRPFPLVDGHGDPALAPEGREQAERVGERLAGERLDAVYVTPLRRTSETAAPLARRLGLEPRVERDLREVHLGEWEGGLFRRMVAENDPVAQRMFAEERWDVIPGAEKNEAFAARVEEGLVRLAAAHAGGRIAVFTHGGVIAQALAAATGARPFAFLGADNGSVSRLVRLGGLSSLRGFNDVSHLDRSFPAPPT</sequence>
<dbReference type="PANTHER" id="PTHR48100:SF1">
    <property type="entry name" value="HISTIDINE PHOSPHATASE FAMILY PROTEIN-RELATED"/>
    <property type="match status" value="1"/>
</dbReference>
<evidence type="ECO:0000313" key="2">
    <source>
        <dbReference type="EMBL" id="SNS61937.1"/>
    </source>
</evidence>
<dbReference type="GO" id="GO:0005737">
    <property type="term" value="C:cytoplasm"/>
    <property type="evidence" value="ECO:0007669"/>
    <property type="project" value="TreeGrafter"/>
</dbReference>
<evidence type="ECO:0000256" key="1">
    <source>
        <dbReference type="SAM" id="MobiDB-lite"/>
    </source>
</evidence>
<dbReference type="InterPro" id="IPR013078">
    <property type="entry name" value="His_Pase_superF_clade-1"/>
</dbReference>
<organism evidence="2 3">
    <name type="scientific">Actinomadura mexicana</name>
    <dbReference type="NCBI Taxonomy" id="134959"/>
    <lineage>
        <taxon>Bacteria</taxon>
        <taxon>Bacillati</taxon>
        <taxon>Actinomycetota</taxon>
        <taxon>Actinomycetes</taxon>
        <taxon>Streptosporangiales</taxon>
        <taxon>Thermomonosporaceae</taxon>
        <taxon>Actinomadura</taxon>
    </lineage>
</organism>
<dbReference type="SUPFAM" id="SSF53254">
    <property type="entry name" value="Phosphoglycerate mutase-like"/>
    <property type="match status" value="1"/>
</dbReference>
<dbReference type="GO" id="GO:0016791">
    <property type="term" value="F:phosphatase activity"/>
    <property type="evidence" value="ECO:0007669"/>
    <property type="project" value="TreeGrafter"/>
</dbReference>
<dbReference type="SMART" id="SM00855">
    <property type="entry name" value="PGAM"/>
    <property type="match status" value="1"/>
</dbReference>
<dbReference type="PANTHER" id="PTHR48100">
    <property type="entry name" value="BROAD-SPECIFICITY PHOSPHATASE YOR283W-RELATED"/>
    <property type="match status" value="1"/>
</dbReference>
<dbReference type="InterPro" id="IPR050275">
    <property type="entry name" value="PGM_Phosphatase"/>
</dbReference>
<protein>
    <submittedName>
        <fullName evidence="2">Probable phosphoglycerate mutase</fullName>
    </submittedName>
</protein>
<dbReference type="EMBL" id="FZNP01000022">
    <property type="protein sequence ID" value="SNS61937.1"/>
    <property type="molecule type" value="Genomic_DNA"/>
</dbReference>
<name>A0A239FY19_9ACTN</name>
<gene>
    <name evidence="2" type="ORF">SAMN06265355_12259</name>
</gene>
<dbReference type="Pfam" id="PF00300">
    <property type="entry name" value="His_Phos_1"/>
    <property type="match status" value="1"/>
</dbReference>
<keyword evidence="3" id="KW-1185">Reference proteome</keyword>